<keyword evidence="6" id="KW-0969">Cilium</keyword>
<dbReference type="InterPro" id="IPR001444">
    <property type="entry name" value="Flag_bb_rod_N"/>
</dbReference>
<dbReference type="InterPro" id="IPR053967">
    <property type="entry name" value="LlgE_F_G-like_D1"/>
</dbReference>
<keyword evidence="7" id="KW-1185">Reference proteome</keyword>
<feature type="domain" description="Flagellar hook protein FlgE/F/G-like D1" evidence="5">
    <location>
        <begin position="133"/>
        <end position="193"/>
    </location>
</feature>
<dbReference type="InterPro" id="IPR010930">
    <property type="entry name" value="Flg_bb/hook_C_dom"/>
</dbReference>
<dbReference type="Pfam" id="PF22692">
    <property type="entry name" value="LlgE_F_G_D1"/>
    <property type="match status" value="1"/>
</dbReference>
<evidence type="ECO:0000313" key="6">
    <source>
        <dbReference type="EMBL" id="SFB26842.1"/>
    </source>
</evidence>
<proteinExistence type="inferred from homology"/>
<dbReference type="EMBL" id="FOJW01000012">
    <property type="protein sequence ID" value="SFB26842.1"/>
    <property type="molecule type" value="Genomic_DNA"/>
</dbReference>
<comment type="similarity">
    <text evidence="1 2">Belongs to the flagella basal body rod proteins family.</text>
</comment>
<name>A0A1I0ZNA5_9BACI</name>
<organism evidence="6 7">
    <name type="scientific">Lentibacillus halodurans</name>
    <dbReference type="NCBI Taxonomy" id="237679"/>
    <lineage>
        <taxon>Bacteria</taxon>
        <taxon>Bacillati</taxon>
        <taxon>Bacillota</taxon>
        <taxon>Bacilli</taxon>
        <taxon>Bacillales</taxon>
        <taxon>Bacillaceae</taxon>
        <taxon>Lentibacillus</taxon>
    </lineage>
</organism>
<dbReference type="Pfam" id="PF06429">
    <property type="entry name" value="Flg_bbr_C"/>
    <property type="match status" value="1"/>
</dbReference>
<dbReference type="InterPro" id="IPR037925">
    <property type="entry name" value="FlgE/F/G-like"/>
</dbReference>
<evidence type="ECO:0000259" key="5">
    <source>
        <dbReference type="Pfam" id="PF22692"/>
    </source>
</evidence>
<evidence type="ECO:0000256" key="1">
    <source>
        <dbReference type="ARBA" id="ARBA00009677"/>
    </source>
</evidence>
<reference evidence="6 7" key="1">
    <citation type="submission" date="2016-10" db="EMBL/GenBank/DDBJ databases">
        <authorList>
            <person name="de Groot N.N."/>
        </authorList>
    </citation>
    <scope>NUCLEOTIDE SEQUENCE [LARGE SCALE GENOMIC DNA]</scope>
    <source>
        <strain evidence="6 7">CGMCC 1.3702</strain>
    </source>
</reference>
<sequence>MTVLLKTGDLPNKLIKGADQLLRGFYTAASGMVSQQRQQEALSNNIANAQTPGYKADQTALRAFPEMLMHQMSKNDVPTSRGLNFPMQNPIGSMNTGVYVHENIPDYGQGDVRETGISTDLALVDGELPDETGGLFFTVQNEDGEERYTRNGNFTVDGEGFLVTTQGYYVLDEAGAPIQTDGIEFTLTEDGTLQLPGENISLGIAYTDNVNELAKEGNGLFNGEAGAVPGEAAYTVQQGVLERSNVDAAQSMTQMMESYRMFETNQRVLKAYDESMGKAVSEIARLG</sequence>
<evidence type="ECO:0000259" key="4">
    <source>
        <dbReference type="Pfam" id="PF06429"/>
    </source>
</evidence>
<dbReference type="AlphaFoldDB" id="A0A1I0ZNA5"/>
<keyword evidence="6" id="KW-0282">Flagellum</keyword>
<dbReference type="PANTHER" id="PTHR30435:SF19">
    <property type="entry name" value="FLAGELLAR BASAL-BODY ROD PROTEIN FLGG"/>
    <property type="match status" value="1"/>
</dbReference>
<keyword evidence="2" id="KW-0975">Bacterial flagellum</keyword>
<evidence type="ECO:0000256" key="2">
    <source>
        <dbReference type="RuleBase" id="RU362116"/>
    </source>
</evidence>
<dbReference type="SUPFAM" id="SSF117143">
    <property type="entry name" value="Flagellar hook protein flgE"/>
    <property type="match status" value="1"/>
</dbReference>
<feature type="domain" description="Flagellar basal-body/hook protein C-terminal" evidence="4">
    <location>
        <begin position="237"/>
        <end position="280"/>
    </location>
</feature>
<dbReference type="STRING" id="237679.SAMN04488072_11271"/>
<dbReference type="GO" id="GO:0009425">
    <property type="term" value="C:bacterial-type flagellum basal body"/>
    <property type="evidence" value="ECO:0007669"/>
    <property type="project" value="UniProtKB-SubCell"/>
</dbReference>
<dbReference type="NCBIfam" id="TIGR03506">
    <property type="entry name" value="FlgEFG_subfam"/>
    <property type="match status" value="1"/>
</dbReference>
<evidence type="ECO:0000313" key="7">
    <source>
        <dbReference type="Proteomes" id="UP000198642"/>
    </source>
</evidence>
<accession>A0A1I0ZNA5</accession>
<gene>
    <name evidence="6" type="ORF">SAMN04488072_11271</name>
</gene>
<dbReference type="GO" id="GO:0071978">
    <property type="term" value="P:bacterial-type flagellum-dependent swarming motility"/>
    <property type="evidence" value="ECO:0007669"/>
    <property type="project" value="TreeGrafter"/>
</dbReference>
<dbReference type="Pfam" id="PF00460">
    <property type="entry name" value="Flg_bb_rod"/>
    <property type="match status" value="1"/>
</dbReference>
<comment type="subcellular location">
    <subcellularLocation>
        <location evidence="2">Bacterial flagellum basal body</location>
    </subcellularLocation>
</comment>
<dbReference type="InterPro" id="IPR020013">
    <property type="entry name" value="Flagellar_FlgE/F/G"/>
</dbReference>
<feature type="domain" description="Flagellar basal body rod protein N-terminal" evidence="3">
    <location>
        <begin position="25"/>
        <end position="55"/>
    </location>
</feature>
<evidence type="ECO:0000259" key="3">
    <source>
        <dbReference type="Pfam" id="PF00460"/>
    </source>
</evidence>
<dbReference type="Proteomes" id="UP000198642">
    <property type="component" value="Unassembled WGS sequence"/>
</dbReference>
<dbReference type="PANTHER" id="PTHR30435">
    <property type="entry name" value="FLAGELLAR PROTEIN"/>
    <property type="match status" value="1"/>
</dbReference>
<keyword evidence="6" id="KW-0966">Cell projection</keyword>
<protein>
    <submittedName>
        <fullName evidence="6">Flagellar basal-body rod protein FlgG</fullName>
    </submittedName>
</protein>